<evidence type="ECO:0000259" key="2">
    <source>
        <dbReference type="Pfam" id="PF05257"/>
    </source>
</evidence>
<dbReference type="Gene3D" id="1.10.101.10">
    <property type="entry name" value="PGBD-like superfamily/PGBD"/>
    <property type="match status" value="1"/>
</dbReference>
<dbReference type="InterPro" id="IPR007921">
    <property type="entry name" value="CHAP_dom"/>
</dbReference>
<dbReference type="InterPro" id="IPR002477">
    <property type="entry name" value="Peptidoglycan-bd-like"/>
</dbReference>
<evidence type="ECO:0000259" key="1">
    <source>
        <dbReference type="Pfam" id="PF01471"/>
    </source>
</evidence>
<name>A0ABR8GZU3_9CYAN</name>
<gene>
    <name evidence="3" type="ORF">H6G81_29385</name>
</gene>
<dbReference type="Pfam" id="PF05257">
    <property type="entry name" value="CHAP"/>
    <property type="match status" value="1"/>
</dbReference>
<comment type="caution">
    <text evidence="3">The sequence shown here is derived from an EMBL/GenBank/DDBJ whole genome shotgun (WGS) entry which is preliminary data.</text>
</comment>
<proteinExistence type="predicted"/>
<dbReference type="SUPFAM" id="SSF54001">
    <property type="entry name" value="Cysteine proteinases"/>
    <property type="match status" value="1"/>
</dbReference>
<sequence>MNTHPNGVWIWNLSEIENNYLDRLVKCQVKRVYLKVFDGKSRPMFWSRQCSPEIIKEFKSRGMEVYGWGYHYGTDNIAEQVSAVKQALDCGLDGYILDLEKEVEEKSTHISVDKLLFALRPLLKEGTLGYTSFGHPGLHPNIPWEILDKYCDIALPQIYFEKFTFKPTTKEKVKDCLDAHQRIGLEKPILPIWGSESDTQKPATKAELQDYLNNYPGSSIWRLPNKGERGEAWNLTYSSSDLELPILTRYLRLGVEGEDVKALQRVLNAKGFNAGEVDGEFGSQTETAVKNFQKATGIDVDGEVGSQTWAALGGKFENKPPSDIRAKLADFAEQEAAKKLVWKGPNSEAEKYLKPFREPMQKLGHIGSEPVFYNWCAAFVTYCCRDVGIEIPIIPEGFWATMALVESWKFWAKKNGYWYLKGSITPQRGDIVVFDWQRNNSQLDHIGIVRRYTAGSSEIQTSEGNHSDDNITGNFTQNMANVAGFIRIG</sequence>
<evidence type="ECO:0000313" key="3">
    <source>
        <dbReference type="EMBL" id="MBD2608525.1"/>
    </source>
</evidence>
<dbReference type="EMBL" id="JACJTA010000098">
    <property type="protein sequence ID" value="MBD2608525.1"/>
    <property type="molecule type" value="Genomic_DNA"/>
</dbReference>
<reference evidence="3 4" key="1">
    <citation type="journal article" date="2020" name="ISME J.">
        <title>Comparative genomics reveals insights into cyanobacterial evolution and habitat adaptation.</title>
        <authorList>
            <person name="Chen M.Y."/>
            <person name="Teng W.K."/>
            <person name="Zhao L."/>
            <person name="Hu C.X."/>
            <person name="Zhou Y.K."/>
            <person name="Han B.P."/>
            <person name="Song L.R."/>
            <person name="Shu W.S."/>
        </authorList>
    </citation>
    <scope>NUCLEOTIDE SEQUENCE [LARGE SCALE GENOMIC DNA]</scope>
    <source>
        <strain evidence="3 4">FACHB-248</strain>
    </source>
</reference>
<evidence type="ECO:0000313" key="4">
    <source>
        <dbReference type="Proteomes" id="UP000660380"/>
    </source>
</evidence>
<feature type="domain" description="Peptidase C51" evidence="2">
    <location>
        <begin position="373"/>
        <end position="465"/>
    </location>
</feature>
<dbReference type="InterPro" id="IPR038765">
    <property type="entry name" value="Papain-like_cys_pep_sf"/>
</dbReference>
<dbReference type="Proteomes" id="UP000660380">
    <property type="component" value="Unassembled WGS sequence"/>
</dbReference>
<accession>A0ABR8GZU3</accession>
<dbReference type="RefSeq" id="WP_029638302.1">
    <property type="nucleotide sequence ID" value="NZ_JACJTA010000098.1"/>
</dbReference>
<dbReference type="SUPFAM" id="SSF47090">
    <property type="entry name" value="PGBD-like"/>
    <property type="match status" value="1"/>
</dbReference>
<organism evidence="3 4">
    <name type="scientific">Scytonema hofmannii FACHB-248</name>
    <dbReference type="NCBI Taxonomy" id="1842502"/>
    <lineage>
        <taxon>Bacteria</taxon>
        <taxon>Bacillati</taxon>
        <taxon>Cyanobacteriota</taxon>
        <taxon>Cyanophyceae</taxon>
        <taxon>Nostocales</taxon>
        <taxon>Scytonemataceae</taxon>
        <taxon>Scytonema</taxon>
    </lineage>
</organism>
<keyword evidence="4" id="KW-1185">Reference proteome</keyword>
<dbReference type="InterPro" id="IPR036366">
    <property type="entry name" value="PGBDSf"/>
</dbReference>
<protein>
    <submittedName>
        <fullName evidence="3">Peptidoglycan-binding protein</fullName>
    </submittedName>
</protein>
<dbReference type="Gene3D" id="3.90.1720.10">
    <property type="entry name" value="endopeptidase domain like (from Nostoc punctiforme)"/>
    <property type="match status" value="1"/>
</dbReference>
<dbReference type="InterPro" id="IPR036365">
    <property type="entry name" value="PGBD-like_sf"/>
</dbReference>
<feature type="domain" description="Peptidoglycan binding-like" evidence="1">
    <location>
        <begin position="257"/>
        <end position="312"/>
    </location>
</feature>
<dbReference type="Pfam" id="PF01471">
    <property type="entry name" value="PG_binding_1"/>
    <property type="match status" value="1"/>
</dbReference>